<evidence type="ECO:0000256" key="5">
    <source>
        <dbReference type="ARBA" id="ARBA00022679"/>
    </source>
</evidence>
<dbReference type="InterPro" id="IPR001497">
    <property type="entry name" value="MethylDNA_cys_MeTrfase_AS"/>
</dbReference>
<protein>
    <recommendedName>
        <fullName evidence="3">methylated-DNA--[protein]-cysteine S-methyltransferase</fullName>
        <ecNumber evidence="3">2.1.1.63</ecNumber>
    </recommendedName>
</protein>
<dbReference type="GO" id="GO:0003908">
    <property type="term" value="F:methylated-DNA-[protein]-cysteine S-methyltransferase activity"/>
    <property type="evidence" value="ECO:0007669"/>
    <property type="project" value="UniProtKB-EC"/>
</dbReference>
<keyword evidence="7" id="KW-0234">DNA repair</keyword>
<proteinExistence type="inferred from homology"/>
<keyword evidence="4" id="KW-0489">Methyltransferase</keyword>
<feature type="non-terminal residue" evidence="10">
    <location>
        <position position="1"/>
    </location>
</feature>
<dbReference type="PROSITE" id="PS00374">
    <property type="entry name" value="MGMT"/>
    <property type="match status" value="1"/>
</dbReference>
<evidence type="ECO:0000256" key="2">
    <source>
        <dbReference type="ARBA" id="ARBA00008711"/>
    </source>
</evidence>
<comment type="catalytic activity">
    <reaction evidence="1">
        <text>a 4-O-methyl-thymidine in DNA + L-cysteinyl-[protein] = a thymidine in DNA + S-methyl-L-cysteinyl-[protein]</text>
        <dbReference type="Rhea" id="RHEA:53428"/>
        <dbReference type="Rhea" id="RHEA-COMP:10131"/>
        <dbReference type="Rhea" id="RHEA-COMP:10132"/>
        <dbReference type="Rhea" id="RHEA-COMP:13555"/>
        <dbReference type="Rhea" id="RHEA-COMP:13556"/>
        <dbReference type="ChEBI" id="CHEBI:29950"/>
        <dbReference type="ChEBI" id="CHEBI:82612"/>
        <dbReference type="ChEBI" id="CHEBI:137386"/>
        <dbReference type="ChEBI" id="CHEBI:137387"/>
        <dbReference type="EC" id="2.1.1.63"/>
    </reaction>
</comment>
<comment type="catalytic activity">
    <reaction evidence="8">
        <text>a 6-O-methyl-2'-deoxyguanosine in DNA + L-cysteinyl-[protein] = S-methyl-L-cysteinyl-[protein] + a 2'-deoxyguanosine in DNA</text>
        <dbReference type="Rhea" id="RHEA:24000"/>
        <dbReference type="Rhea" id="RHEA-COMP:10131"/>
        <dbReference type="Rhea" id="RHEA-COMP:10132"/>
        <dbReference type="Rhea" id="RHEA-COMP:11367"/>
        <dbReference type="Rhea" id="RHEA-COMP:11368"/>
        <dbReference type="ChEBI" id="CHEBI:29950"/>
        <dbReference type="ChEBI" id="CHEBI:82612"/>
        <dbReference type="ChEBI" id="CHEBI:85445"/>
        <dbReference type="ChEBI" id="CHEBI:85448"/>
        <dbReference type="EC" id="2.1.1.63"/>
    </reaction>
</comment>
<dbReference type="CDD" id="cd06445">
    <property type="entry name" value="ATase"/>
    <property type="match status" value="1"/>
</dbReference>
<keyword evidence="5" id="KW-0808">Transferase</keyword>
<dbReference type="EMBL" id="UINC01064693">
    <property type="protein sequence ID" value="SVB93597.1"/>
    <property type="molecule type" value="Genomic_DNA"/>
</dbReference>
<evidence type="ECO:0000256" key="4">
    <source>
        <dbReference type="ARBA" id="ARBA00022603"/>
    </source>
</evidence>
<reference evidence="10" key="1">
    <citation type="submission" date="2018-05" db="EMBL/GenBank/DDBJ databases">
        <authorList>
            <person name="Lanie J.A."/>
            <person name="Ng W.-L."/>
            <person name="Kazmierczak K.M."/>
            <person name="Andrzejewski T.M."/>
            <person name="Davidsen T.M."/>
            <person name="Wayne K.J."/>
            <person name="Tettelin H."/>
            <person name="Glass J.I."/>
            <person name="Rusch D."/>
            <person name="Podicherti R."/>
            <person name="Tsui H.-C.T."/>
            <person name="Winkler M.E."/>
        </authorList>
    </citation>
    <scope>NUCLEOTIDE SEQUENCE</scope>
</reference>
<feature type="domain" description="Methylated-DNA-[protein]-cysteine S-methyltransferase DNA binding" evidence="9">
    <location>
        <begin position="64"/>
        <end position="143"/>
    </location>
</feature>
<organism evidence="10">
    <name type="scientific">marine metagenome</name>
    <dbReference type="NCBI Taxonomy" id="408172"/>
    <lineage>
        <taxon>unclassified sequences</taxon>
        <taxon>metagenomes</taxon>
        <taxon>ecological metagenomes</taxon>
    </lineage>
</organism>
<dbReference type="NCBIfam" id="TIGR00589">
    <property type="entry name" value="ogt"/>
    <property type="match status" value="1"/>
</dbReference>
<sequence length="148" mass="15716">FVARFSDTGLCRLDFPGKARTPKAAPPADLAKRWLAATAAALESLLLGRVPRRLPPLDLSAGTEFQQTVWAELLNIPSGQTRSYGEIAGRLAKPGAARAVGSACGANPIPVIVPCHRVLAAHRRIGGFSGGPGWKQRLLRIEQAEFVG</sequence>
<dbReference type="SUPFAM" id="SSF46767">
    <property type="entry name" value="Methylated DNA-protein cysteine methyltransferase, C-terminal domain"/>
    <property type="match status" value="1"/>
</dbReference>
<dbReference type="AlphaFoldDB" id="A0A382I311"/>
<dbReference type="GO" id="GO:0006281">
    <property type="term" value="P:DNA repair"/>
    <property type="evidence" value="ECO:0007669"/>
    <property type="project" value="UniProtKB-KW"/>
</dbReference>
<dbReference type="PANTHER" id="PTHR10815">
    <property type="entry name" value="METHYLATED-DNA--PROTEIN-CYSTEINE METHYLTRANSFERASE"/>
    <property type="match status" value="1"/>
</dbReference>
<evidence type="ECO:0000256" key="8">
    <source>
        <dbReference type="ARBA" id="ARBA00049348"/>
    </source>
</evidence>
<evidence type="ECO:0000256" key="7">
    <source>
        <dbReference type="ARBA" id="ARBA00023204"/>
    </source>
</evidence>
<dbReference type="EC" id="2.1.1.63" evidence="3"/>
<name>A0A382I311_9ZZZZ</name>
<comment type="similarity">
    <text evidence="2">Belongs to the MGMT family.</text>
</comment>
<evidence type="ECO:0000256" key="1">
    <source>
        <dbReference type="ARBA" id="ARBA00001286"/>
    </source>
</evidence>
<evidence type="ECO:0000256" key="6">
    <source>
        <dbReference type="ARBA" id="ARBA00022763"/>
    </source>
</evidence>
<dbReference type="FunFam" id="1.10.10.10:FF:000214">
    <property type="entry name" value="Methylated-DNA--protein-cysteine methyltransferase"/>
    <property type="match status" value="1"/>
</dbReference>
<dbReference type="InterPro" id="IPR036388">
    <property type="entry name" value="WH-like_DNA-bd_sf"/>
</dbReference>
<dbReference type="InterPro" id="IPR014048">
    <property type="entry name" value="MethylDNA_cys_MeTrfase_DNA-bd"/>
</dbReference>
<dbReference type="InterPro" id="IPR036217">
    <property type="entry name" value="MethylDNA_cys_MeTrfase_DNAb"/>
</dbReference>
<evidence type="ECO:0000256" key="3">
    <source>
        <dbReference type="ARBA" id="ARBA00011918"/>
    </source>
</evidence>
<dbReference type="GO" id="GO:0032259">
    <property type="term" value="P:methylation"/>
    <property type="evidence" value="ECO:0007669"/>
    <property type="project" value="UniProtKB-KW"/>
</dbReference>
<gene>
    <name evidence="10" type="ORF">METZ01_LOCUS246451</name>
</gene>
<accession>A0A382I311</accession>
<evidence type="ECO:0000259" key="9">
    <source>
        <dbReference type="Pfam" id="PF01035"/>
    </source>
</evidence>
<evidence type="ECO:0000313" key="10">
    <source>
        <dbReference type="EMBL" id="SVB93597.1"/>
    </source>
</evidence>
<dbReference type="Gene3D" id="1.10.10.10">
    <property type="entry name" value="Winged helix-like DNA-binding domain superfamily/Winged helix DNA-binding domain"/>
    <property type="match status" value="1"/>
</dbReference>
<dbReference type="PANTHER" id="PTHR10815:SF5">
    <property type="entry name" value="METHYLATED-DNA--PROTEIN-CYSTEINE METHYLTRANSFERASE"/>
    <property type="match status" value="1"/>
</dbReference>
<dbReference type="Pfam" id="PF01035">
    <property type="entry name" value="DNA_binding_1"/>
    <property type="match status" value="1"/>
</dbReference>
<keyword evidence="6" id="KW-0227">DNA damage</keyword>